<proteinExistence type="predicted"/>
<protein>
    <submittedName>
        <fullName evidence="1">Uncharacterized protein</fullName>
    </submittedName>
</protein>
<dbReference type="EMBL" id="GBRH01245801">
    <property type="protein sequence ID" value="JAD52094.1"/>
    <property type="molecule type" value="Transcribed_RNA"/>
</dbReference>
<dbReference type="AlphaFoldDB" id="A0A0A9SNM7"/>
<name>A0A0A9SNM7_ARUDO</name>
<organism evidence="1">
    <name type="scientific">Arundo donax</name>
    <name type="common">Giant reed</name>
    <name type="synonym">Donax arundinaceus</name>
    <dbReference type="NCBI Taxonomy" id="35708"/>
    <lineage>
        <taxon>Eukaryota</taxon>
        <taxon>Viridiplantae</taxon>
        <taxon>Streptophyta</taxon>
        <taxon>Embryophyta</taxon>
        <taxon>Tracheophyta</taxon>
        <taxon>Spermatophyta</taxon>
        <taxon>Magnoliopsida</taxon>
        <taxon>Liliopsida</taxon>
        <taxon>Poales</taxon>
        <taxon>Poaceae</taxon>
        <taxon>PACMAD clade</taxon>
        <taxon>Arundinoideae</taxon>
        <taxon>Arundineae</taxon>
        <taxon>Arundo</taxon>
    </lineage>
</organism>
<reference evidence="1" key="2">
    <citation type="journal article" date="2015" name="Data Brief">
        <title>Shoot transcriptome of the giant reed, Arundo donax.</title>
        <authorList>
            <person name="Barrero R.A."/>
            <person name="Guerrero F.D."/>
            <person name="Moolhuijzen P."/>
            <person name="Goolsby J.A."/>
            <person name="Tidwell J."/>
            <person name="Bellgard S.E."/>
            <person name="Bellgard M.I."/>
        </authorList>
    </citation>
    <scope>NUCLEOTIDE SEQUENCE</scope>
    <source>
        <tissue evidence="1">Shoot tissue taken approximately 20 cm above the soil surface</tissue>
    </source>
</reference>
<accession>A0A0A9SNM7</accession>
<sequence length="59" mass="6466">MAGAAGDAAREARSVGGRRFRMVFSGGGAAFATASFALLSRRERPPRRSRRDRRRTART</sequence>
<reference evidence="1" key="1">
    <citation type="submission" date="2014-09" db="EMBL/GenBank/DDBJ databases">
        <authorList>
            <person name="Magalhaes I.L.F."/>
            <person name="Oliveira U."/>
            <person name="Santos F.R."/>
            <person name="Vidigal T.H.D.A."/>
            <person name="Brescovit A.D."/>
            <person name="Santos A.J."/>
        </authorList>
    </citation>
    <scope>NUCLEOTIDE SEQUENCE</scope>
    <source>
        <tissue evidence="1">Shoot tissue taken approximately 20 cm above the soil surface</tissue>
    </source>
</reference>
<evidence type="ECO:0000313" key="1">
    <source>
        <dbReference type="EMBL" id="JAD52094.1"/>
    </source>
</evidence>